<evidence type="ECO:0008006" key="3">
    <source>
        <dbReference type="Google" id="ProtNLM"/>
    </source>
</evidence>
<organism evidence="1 2">
    <name type="scientific">Acetonema longum DSM 6540</name>
    <dbReference type="NCBI Taxonomy" id="1009370"/>
    <lineage>
        <taxon>Bacteria</taxon>
        <taxon>Bacillati</taxon>
        <taxon>Bacillota</taxon>
        <taxon>Negativicutes</taxon>
        <taxon>Acetonemataceae</taxon>
        <taxon>Acetonema</taxon>
    </lineage>
</organism>
<dbReference type="STRING" id="1009370.ALO_08275"/>
<reference evidence="1 2" key="1">
    <citation type="journal article" date="2011" name="EMBO J.">
        <title>Structural diversity of bacterial flagellar motors.</title>
        <authorList>
            <person name="Chen S."/>
            <person name="Beeby M."/>
            <person name="Murphy G.E."/>
            <person name="Leadbetter J.R."/>
            <person name="Hendrixson D.R."/>
            <person name="Briegel A."/>
            <person name="Li Z."/>
            <person name="Shi J."/>
            <person name="Tocheva E.I."/>
            <person name="Muller A."/>
            <person name="Dobro M.J."/>
            <person name="Jensen G.J."/>
        </authorList>
    </citation>
    <scope>NUCLEOTIDE SEQUENCE [LARGE SCALE GENOMIC DNA]</scope>
    <source>
        <strain evidence="1 2">DSM 6540</strain>
    </source>
</reference>
<keyword evidence="2" id="KW-1185">Reference proteome</keyword>
<accession>F7NHV7</accession>
<proteinExistence type="predicted"/>
<dbReference type="Proteomes" id="UP000003240">
    <property type="component" value="Unassembled WGS sequence"/>
</dbReference>
<name>F7NHV7_9FIRM</name>
<evidence type="ECO:0000313" key="1">
    <source>
        <dbReference type="EMBL" id="EGO64370.1"/>
    </source>
</evidence>
<evidence type="ECO:0000313" key="2">
    <source>
        <dbReference type="Proteomes" id="UP000003240"/>
    </source>
</evidence>
<dbReference type="RefSeq" id="WP_004094536.1">
    <property type="nucleotide sequence ID" value="NZ_AFGF01000057.1"/>
</dbReference>
<dbReference type="AlphaFoldDB" id="F7NHV7"/>
<dbReference type="eggNOG" id="COG5577">
    <property type="taxonomic scope" value="Bacteria"/>
</dbReference>
<dbReference type="Gene3D" id="1.20.1260.10">
    <property type="match status" value="1"/>
</dbReference>
<dbReference type="OrthoDB" id="1680711at2"/>
<sequence>MTVLDKMNFQTSQVFHSMFDKETPNYLEAASLFAIIAQGRHTAAVLSVLYNQARDPGLRKLIKQAIEDQNRPLIERCEKLLQDGGGKLPRFRLSPRELKSESGEYPPEVTLTDEEILISLASMAKAAQMAILGAMQQCYQPNMARVFHDALDSGLDFGYRLMQYALDRGMLPHLEKIEH</sequence>
<gene>
    <name evidence="1" type="ORF">ALO_08275</name>
</gene>
<protein>
    <recommendedName>
        <fullName evidence="3">DUF892 family protein</fullName>
    </recommendedName>
</protein>
<dbReference type="InterPro" id="IPR012347">
    <property type="entry name" value="Ferritin-like"/>
</dbReference>
<dbReference type="EMBL" id="AFGF01000057">
    <property type="protein sequence ID" value="EGO64370.1"/>
    <property type="molecule type" value="Genomic_DNA"/>
</dbReference>
<comment type="caution">
    <text evidence="1">The sequence shown here is derived from an EMBL/GenBank/DDBJ whole genome shotgun (WGS) entry which is preliminary data.</text>
</comment>